<dbReference type="GO" id="GO:0009381">
    <property type="term" value="F:excinuclease ABC activity"/>
    <property type="evidence" value="ECO:0007669"/>
    <property type="project" value="UniProtKB-UniRule"/>
</dbReference>
<evidence type="ECO:0000256" key="4">
    <source>
        <dbReference type="ARBA" id="ARBA00022881"/>
    </source>
</evidence>
<dbReference type="InterPro" id="IPR003583">
    <property type="entry name" value="Hlx-hairpin-Hlx_DNA-bd_motif"/>
</dbReference>
<dbReference type="EMBL" id="JMFG01000018">
    <property type="protein sequence ID" value="KDA53698.1"/>
    <property type="molecule type" value="Genomic_DNA"/>
</dbReference>
<evidence type="ECO:0000256" key="5">
    <source>
        <dbReference type="ARBA" id="ARBA00023204"/>
    </source>
</evidence>
<keyword evidence="3 7" id="KW-0228">DNA excision</keyword>
<evidence type="ECO:0000259" key="9">
    <source>
        <dbReference type="PROSITE" id="PS50164"/>
    </source>
</evidence>
<dbReference type="Pfam" id="PF02151">
    <property type="entry name" value="UVR"/>
    <property type="match status" value="1"/>
</dbReference>
<keyword evidence="2 7" id="KW-0227">DNA damage</keyword>
<gene>
    <name evidence="7" type="primary">uvrC</name>
    <name evidence="11" type="ORF">EG19_03010</name>
</gene>
<dbReference type="Gene3D" id="4.10.860.10">
    <property type="entry name" value="UVR domain"/>
    <property type="match status" value="1"/>
</dbReference>
<evidence type="ECO:0000256" key="3">
    <source>
        <dbReference type="ARBA" id="ARBA00022769"/>
    </source>
</evidence>
<dbReference type="NCBIfam" id="TIGR00194">
    <property type="entry name" value="uvrC"/>
    <property type="match status" value="1"/>
</dbReference>
<dbReference type="HAMAP" id="MF_00203">
    <property type="entry name" value="UvrC"/>
    <property type="match status" value="1"/>
</dbReference>
<dbReference type="InterPro" id="IPR036876">
    <property type="entry name" value="UVR_dom_sf"/>
</dbReference>
<dbReference type="PANTHER" id="PTHR30562">
    <property type="entry name" value="UVRC/OXIDOREDUCTASE"/>
    <property type="match status" value="1"/>
</dbReference>
<dbReference type="Pfam" id="PF14520">
    <property type="entry name" value="HHH_5"/>
    <property type="match status" value="1"/>
</dbReference>
<dbReference type="SMART" id="SM00278">
    <property type="entry name" value="HhH1"/>
    <property type="match status" value="1"/>
</dbReference>
<keyword evidence="12" id="KW-1185">Reference proteome</keyword>
<feature type="domain" description="UVR" evidence="8">
    <location>
        <begin position="200"/>
        <end position="235"/>
    </location>
</feature>
<comment type="caution">
    <text evidence="11">The sequence shown here is derived from an EMBL/GenBank/DDBJ whole genome shotgun (WGS) entry which is preliminary data.</text>
</comment>
<proteinExistence type="inferred from homology"/>
<dbReference type="Gene3D" id="3.40.1440.10">
    <property type="entry name" value="GIY-YIG endonuclease"/>
    <property type="match status" value="1"/>
</dbReference>
<evidence type="ECO:0000256" key="2">
    <source>
        <dbReference type="ARBA" id="ARBA00022763"/>
    </source>
</evidence>
<keyword evidence="6 7" id="KW-0742">SOS response</keyword>
<dbReference type="PROSITE" id="PS50165">
    <property type="entry name" value="UVRC"/>
    <property type="match status" value="1"/>
</dbReference>
<name>A0A062XS78_9BACT</name>
<dbReference type="GO" id="GO:0006289">
    <property type="term" value="P:nucleotide-excision repair"/>
    <property type="evidence" value="ECO:0007669"/>
    <property type="project" value="UniProtKB-UniRule"/>
</dbReference>
<dbReference type="Pfam" id="PF22920">
    <property type="entry name" value="UvrC_RNaseH"/>
    <property type="match status" value="1"/>
</dbReference>
<dbReference type="PROSITE" id="PS50151">
    <property type="entry name" value="UVR"/>
    <property type="match status" value="1"/>
</dbReference>
<dbReference type="InterPro" id="IPR047296">
    <property type="entry name" value="GIY-YIG_UvrC_Cho"/>
</dbReference>
<dbReference type="InterPro" id="IPR001943">
    <property type="entry name" value="UVR_dom"/>
</dbReference>
<evidence type="ECO:0000256" key="1">
    <source>
        <dbReference type="ARBA" id="ARBA00022490"/>
    </source>
</evidence>
<dbReference type="GO" id="GO:0003677">
    <property type="term" value="F:DNA binding"/>
    <property type="evidence" value="ECO:0007669"/>
    <property type="project" value="UniProtKB-UniRule"/>
</dbReference>
<dbReference type="SUPFAM" id="SSF47781">
    <property type="entry name" value="RuvA domain 2-like"/>
    <property type="match status" value="1"/>
</dbReference>
<dbReference type="GO" id="GO:0009432">
    <property type="term" value="P:SOS response"/>
    <property type="evidence" value="ECO:0007669"/>
    <property type="project" value="UniProtKB-UniRule"/>
</dbReference>
<comment type="subunit">
    <text evidence="7">Interacts with UvrB in an incision complex.</text>
</comment>
<dbReference type="SUPFAM" id="SSF82771">
    <property type="entry name" value="GIY-YIG endonuclease"/>
    <property type="match status" value="1"/>
</dbReference>
<dbReference type="FunFam" id="3.40.1440.10:FF:000001">
    <property type="entry name" value="UvrABC system protein C"/>
    <property type="match status" value="1"/>
</dbReference>
<sequence length="597" mass="66810">MWELASQAPEQPGVYLFSDGRGRVLYVGKAKDLRRRVLSYFGREQPVKTAQMLARARDLQFVVTRTEVEALILENQLIKQHRPRYNILLRDDKTYPYIKLTTSEYWPRALLVRKVEADGNEYFGPFLGHGTAARLMDLIRMYSQVRTCHWDLKPEGTLPRPCLYFSMGACLGPCVAGLTTREAYLDAVREVRMLLSGKTGKLGKVLQQRMWEAAEREEFERAARYRDLERAVKALAEGQVAELPGKGSFDVFGVEGDGRDVTTVVLVYRQGKLCDKREYHFEGAEVPADGAFLSEFVPQFYEANPAVPEQVILPFAVDEPEALQGFLAAKAGRGVEVLVPKRGEKRKLLELAQENAGESFRLRFRHPAREGERLGAEVQSLFHLPNPVLRIECFDVSHTGGEAAVVSVVVWEKGKLAKREYRSFNVKTAKPGDDPAAIAEAVGRRFRRLLAEGKALPDLVLIDGGPTQLAAARQALAKVGCQLPVVSLAKRFEEIYQDPGQPPLRLPNNHPVRLLLQKIRDEAHRFAITRHRRRRRARRLATQLLAVPGVGPTRARKLLAAFGSVDGIRAASEQELATVVGRKLAKAVKAAVSREKA</sequence>
<keyword evidence="5 7" id="KW-0234">DNA repair</keyword>
<dbReference type="InterPro" id="IPR010994">
    <property type="entry name" value="RuvA_2-like"/>
</dbReference>
<dbReference type="InterPro" id="IPR000305">
    <property type="entry name" value="GIY-YIG_endonuc"/>
</dbReference>
<evidence type="ECO:0000256" key="6">
    <source>
        <dbReference type="ARBA" id="ARBA00023236"/>
    </source>
</evidence>
<dbReference type="PANTHER" id="PTHR30562:SF1">
    <property type="entry name" value="UVRABC SYSTEM PROTEIN C"/>
    <property type="match status" value="1"/>
</dbReference>
<dbReference type="InterPro" id="IPR001162">
    <property type="entry name" value="UvrC_RNase_H_dom"/>
</dbReference>
<evidence type="ECO:0000259" key="10">
    <source>
        <dbReference type="PROSITE" id="PS50165"/>
    </source>
</evidence>
<evidence type="ECO:0000259" key="8">
    <source>
        <dbReference type="PROSITE" id="PS50151"/>
    </source>
</evidence>
<dbReference type="PROSITE" id="PS50164">
    <property type="entry name" value="GIY_YIG"/>
    <property type="match status" value="1"/>
</dbReference>
<dbReference type="InterPro" id="IPR035901">
    <property type="entry name" value="GIY-YIG_endonuc_sf"/>
</dbReference>
<keyword evidence="4 7" id="KW-0267">Excision nuclease</keyword>
<dbReference type="InterPro" id="IPR038476">
    <property type="entry name" value="UvrC_RNase_H_dom_sf"/>
</dbReference>
<dbReference type="InterPro" id="IPR050066">
    <property type="entry name" value="UvrABC_protein_C"/>
</dbReference>
<dbReference type="Proteomes" id="UP000027284">
    <property type="component" value="Unassembled WGS sequence"/>
</dbReference>
<comment type="function">
    <text evidence="7">The UvrABC repair system catalyzes the recognition and processing of DNA lesions. UvrC both incises the 5' and 3' sides of the lesion. The N-terminal half is responsible for the 3' incision and the C-terminal half is responsible for the 5' incision.</text>
</comment>
<dbReference type="CDD" id="cd10434">
    <property type="entry name" value="GIY-YIG_UvrC_Cho"/>
    <property type="match status" value="1"/>
</dbReference>
<feature type="domain" description="GIY-YIG" evidence="9">
    <location>
        <begin position="10"/>
        <end position="87"/>
    </location>
</feature>
<protein>
    <recommendedName>
        <fullName evidence="7">UvrABC system protein C</fullName>
        <shortName evidence="7">Protein UvrC</shortName>
    </recommendedName>
    <alternativeName>
        <fullName evidence="7">Excinuclease ABC subunit C</fullName>
    </alternativeName>
</protein>
<feature type="domain" description="UvrC family homology region profile" evidence="10">
    <location>
        <begin position="265"/>
        <end position="476"/>
    </location>
</feature>
<evidence type="ECO:0000313" key="11">
    <source>
        <dbReference type="EMBL" id="KDA53698.1"/>
    </source>
</evidence>
<evidence type="ECO:0000313" key="12">
    <source>
        <dbReference type="Proteomes" id="UP000027284"/>
    </source>
</evidence>
<organism evidence="11 12">
    <name type="scientific">Thermoanaerobaculum aquaticum</name>
    <dbReference type="NCBI Taxonomy" id="1312852"/>
    <lineage>
        <taxon>Bacteria</taxon>
        <taxon>Pseudomonadati</taxon>
        <taxon>Acidobacteriota</taxon>
        <taxon>Thermoanaerobaculia</taxon>
        <taxon>Thermoanaerobaculales</taxon>
        <taxon>Thermoanaerobaculaceae</taxon>
        <taxon>Thermoanaerobaculum</taxon>
    </lineage>
</organism>
<dbReference type="Gene3D" id="3.30.420.340">
    <property type="entry name" value="UvrC, RNAse H endonuclease domain"/>
    <property type="match status" value="1"/>
</dbReference>
<dbReference type="SMART" id="SM00465">
    <property type="entry name" value="GIYc"/>
    <property type="match status" value="1"/>
</dbReference>
<dbReference type="GO" id="GO:0009380">
    <property type="term" value="C:excinuclease repair complex"/>
    <property type="evidence" value="ECO:0007669"/>
    <property type="project" value="InterPro"/>
</dbReference>
<dbReference type="Pfam" id="PF01541">
    <property type="entry name" value="GIY-YIG"/>
    <property type="match status" value="1"/>
</dbReference>
<dbReference type="STRING" id="1312852.EG19_03010"/>
<comment type="subcellular location">
    <subcellularLocation>
        <location evidence="7">Cytoplasm</location>
    </subcellularLocation>
</comment>
<reference evidence="11 12" key="1">
    <citation type="submission" date="2014-04" db="EMBL/GenBank/DDBJ databases">
        <title>The Genome Sequence of Thermoanaerobaculum aquaticum MP-01, The First Cultivated Group 23 Acidobacterium.</title>
        <authorList>
            <person name="Stamps B.W."/>
            <person name="Losey N.A."/>
            <person name="Lawson P.A."/>
            <person name="Stevenson B.S."/>
        </authorList>
    </citation>
    <scope>NUCLEOTIDE SEQUENCE [LARGE SCALE GENOMIC DNA]</scope>
    <source>
        <strain evidence="11 12">MP-01</strain>
    </source>
</reference>
<dbReference type="Pfam" id="PF08459">
    <property type="entry name" value="UvrC_RNaseH_dom"/>
    <property type="match status" value="1"/>
</dbReference>
<dbReference type="Gene3D" id="1.10.150.20">
    <property type="entry name" value="5' to 3' exonuclease, C-terminal subdomain"/>
    <property type="match status" value="1"/>
</dbReference>
<dbReference type="SUPFAM" id="SSF46600">
    <property type="entry name" value="C-terminal UvrC-binding domain of UvrB"/>
    <property type="match status" value="1"/>
</dbReference>
<evidence type="ECO:0000256" key="7">
    <source>
        <dbReference type="HAMAP-Rule" id="MF_00203"/>
    </source>
</evidence>
<dbReference type="InterPro" id="IPR004791">
    <property type="entry name" value="UvrC"/>
</dbReference>
<dbReference type="AlphaFoldDB" id="A0A062XS78"/>
<keyword evidence="1 7" id="KW-0963">Cytoplasm</keyword>
<comment type="similarity">
    <text evidence="7">Belongs to the UvrC family.</text>
</comment>
<dbReference type="GO" id="GO:0005737">
    <property type="term" value="C:cytoplasm"/>
    <property type="evidence" value="ECO:0007669"/>
    <property type="project" value="UniProtKB-SubCell"/>
</dbReference>
<accession>A0A062XS78</accession>